<dbReference type="AlphaFoldDB" id="A0A9X0BYM5"/>
<keyword evidence="2" id="KW-1185">Reference proteome</keyword>
<dbReference type="Proteomes" id="UP001148312">
    <property type="component" value="Unassembled WGS sequence"/>
</dbReference>
<dbReference type="RefSeq" id="XP_056791984.1">
    <property type="nucleotide sequence ID" value="XM_056932025.1"/>
</dbReference>
<organism evidence="1 2">
    <name type="scientific">Penicillium diatomitis</name>
    <dbReference type="NCBI Taxonomy" id="2819901"/>
    <lineage>
        <taxon>Eukaryota</taxon>
        <taxon>Fungi</taxon>
        <taxon>Dikarya</taxon>
        <taxon>Ascomycota</taxon>
        <taxon>Pezizomycotina</taxon>
        <taxon>Eurotiomycetes</taxon>
        <taxon>Eurotiomycetidae</taxon>
        <taxon>Eurotiales</taxon>
        <taxon>Aspergillaceae</taxon>
        <taxon>Penicillium</taxon>
    </lineage>
</organism>
<sequence length="68" mass="7855">MVGSVRRLQDFLTGKWLDLLAEGLPEKSTVVSEPHKLQREHFVSANLREEKLQDMLFWSNIYGGLPEN</sequence>
<evidence type="ECO:0000313" key="1">
    <source>
        <dbReference type="EMBL" id="KAJ5490855.1"/>
    </source>
</evidence>
<reference evidence="1" key="2">
    <citation type="journal article" date="2023" name="IMA Fungus">
        <title>Comparative genomic study of the Penicillium genus elucidates a diverse pangenome and 15 lateral gene transfer events.</title>
        <authorList>
            <person name="Petersen C."/>
            <person name="Sorensen T."/>
            <person name="Nielsen M.R."/>
            <person name="Sondergaard T.E."/>
            <person name="Sorensen J.L."/>
            <person name="Fitzpatrick D.A."/>
            <person name="Frisvad J.C."/>
            <person name="Nielsen K.L."/>
        </authorList>
    </citation>
    <scope>NUCLEOTIDE SEQUENCE</scope>
    <source>
        <strain evidence="1">IBT 30728</strain>
    </source>
</reference>
<evidence type="ECO:0000313" key="2">
    <source>
        <dbReference type="Proteomes" id="UP001148312"/>
    </source>
</evidence>
<protein>
    <submittedName>
        <fullName evidence="1">Uncharacterized protein</fullName>
    </submittedName>
</protein>
<dbReference type="GeneID" id="81622274"/>
<proteinExistence type="predicted"/>
<reference evidence="1" key="1">
    <citation type="submission" date="2022-12" db="EMBL/GenBank/DDBJ databases">
        <authorList>
            <person name="Petersen C."/>
        </authorList>
    </citation>
    <scope>NUCLEOTIDE SEQUENCE</scope>
    <source>
        <strain evidence="1">IBT 30728</strain>
    </source>
</reference>
<dbReference type="EMBL" id="JAPWDQ010000003">
    <property type="protein sequence ID" value="KAJ5490855.1"/>
    <property type="molecule type" value="Genomic_DNA"/>
</dbReference>
<comment type="caution">
    <text evidence="1">The sequence shown here is derived from an EMBL/GenBank/DDBJ whole genome shotgun (WGS) entry which is preliminary data.</text>
</comment>
<accession>A0A9X0BYM5</accession>
<gene>
    <name evidence="1" type="ORF">N7539_002422</name>
</gene>
<name>A0A9X0BYM5_9EURO</name>